<proteinExistence type="predicted"/>
<evidence type="ECO:0000313" key="1">
    <source>
        <dbReference type="EMBL" id="OAD23007.1"/>
    </source>
</evidence>
<reference evidence="1 2" key="1">
    <citation type="submission" date="2016-05" db="EMBL/GenBank/DDBJ databases">
        <title>Single-cell genome of chain-forming Candidatus Thiomargarita nelsonii and comparison to other large sulfur-oxidizing bacteria.</title>
        <authorList>
            <person name="Winkel M."/>
            <person name="Salman V."/>
            <person name="Woyke T."/>
            <person name="Schulz-Vogt H."/>
            <person name="Richter M."/>
            <person name="Flood B."/>
            <person name="Bailey J."/>
            <person name="Amann R."/>
            <person name="Mussmann M."/>
        </authorList>
    </citation>
    <scope>NUCLEOTIDE SEQUENCE [LARGE SCALE GENOMIC DNA]</scope>
    <source>
        <strain evidence="1 2">THI036</strain>
    </source>
</reference>
<dbReference type="EMBL" id="LUTY01000608">
    <property type="protein sequence ID" value="OAD23007.1"/>
    <property type="molecule type" value="Genomic_DNA"/>
</dbReference>
<gene>
    <name evidence="1" type="ORF">THIOM_001168</name>
</gene>
<name>A0A176S4X7_9GAMM</name>
<keyword evidence="2" id="KW-1185">Reference proteome</keyword>
<evidence type="ECO:0000313" key="2">
    <source>
        <dbReference type="Proteomes" id="UP000076962"/>
    </source>
</evidence>
<dbReference type="Proteomes" id="UP000076962">
    <property type="component" value="Unassembled WGS sequence"/>
</dbReference>
<organism evidence="1 2">
    <name type="scientific">Candidatus Thiomargarita nelsonii</name>
    <dbReference type="NCBI Taxonomy" id="1003181"/>
    <lineage>
        <taxon>Bacteria</taxon>
        <taxon>Pseudomonadati</taxon>
        <taxon>Pseudomonadota</taxon>
        <taxon>Gammaproteobacteria</taxon>
        <taxon>Thiotrichales</taxon>
        <taxon>Thiotrichaceae</taxon>
        <taxon>Thiomargarita</taxon>
    </lineage>
</organism>
<protein>
    <submittedName>
        <fullName evidence="1">Uncharacterized protein</fullName>
    </submittedName>
</protein>
<accession>A0A176S4X7</accession>
<comment type="caution">
    <text evidence="1">The sequence shown here is derived from an EMBL/GenBank/DDBJ whole genome shotgun (WGS) entry which is preliminary data.</text>
</comment>
<sequence>MIVDLQLCCNDIAVSTVISVDQWSYSPRFHGKTTEKTITEIITIPTALRRGKQPAHIQNFP</sequence>
<dbReference type="AlphaFoldDB" id="A0A176S4X7"/>